<organism evidence="1 2">
    <name type="scientific">Hypoxylon rubiginosum</name>
    <dbReference type="NCBI Taxonomy" id="110542"/>
    <lineage>
        <taxon>Eukaryota</taxon>
        <taxon>Fungi</taxon>
        <taxon>Dikarya</taxon>
        <taxon>Ascomycota</taxon>
        <taxon>Pezizomycotina</taxon>
        <taxon>Sordariomycetes</taxon>
        <taxon>Xylariomycetidae</taxon>
        <taxon>Xylariales</taxon>
        <taxon>Hypoxylaceae</taxon>
        <taxon>Hypoxylon</taxon>
    </lineage>
</organism>
<accession>A0ACC0CZ77</accession>
<reference evidence="1 2" key="1">
    <citation type="journal article" date="2022" name="New Phytol.">
        <title>Ecological generalism drives hyperdiversity of secondary metabolite gene clusters in xylarialean endophytes.</title>
        <authorList>
            <person name="Franco M.E.E."/>
            <person name="Wisecaver J.H."/>
            <person name="Arnold A.E."/>
            <person name="Ju Y.M."/>
            <person name="Slot J.C."/>
            <person name="Ahrendt S."/>
            <person name="Moore L.P."/>
            <person name="Eastman K.E."/>
            <person name="Scott K."/>
            <person name="Konkel Z."/>
            <person name="Mondo S.J."/>
            <person name="Kuo A."/>
            <person name="Hayes R.D."/>
            <person name="Haridas S."/>
            <person name="Andreopoulos B."/>
            <person name="Riley R."/>
            <person name="LaButti K."/>
            <person name="Pangilinan J."/>
            <person name="Lipzen A."/>
            <person name="Amirebrahimi M."/>
            <person name="Yan J."/>
            <person name="Adam C."/>
            <person name="Keymanesh K."/>
            <person name="Ng V."/>
            <person name="Louie K."/>
            <person name="Northen T."/>
            <person name="Drula E."/>
            <person name="Henrissat B."/>
            <person name="Hsieh H.M."/>
            <person name="Youens-Clark K."/>
            <person name="Lutzoni F."/>
            <person name="Miadlikowska J."/>
            <person name="Eastwood D.C."/>
            <person name="Hamelin R.C."/>
            <person name="Grigoriev I.V."/>
            <person name="U'Ren J.M."/>
        </authorList>
    </citation>
    <scope>NUCLEOTIDE SEQUENCE [LARGE SCALE GENOMIC DNA]</scope>
    <source>
        <strain evidence="1 2">ER1909</strain>
    </source>
</reference>
<protein>
    <submittedName>
        <fullName evidence="1">G protein-coupled glucose receptor regulating Gpa2-domain-containing protein</fullName>
    </submittedName>
</protein>
<keyword evidence="2" id="KW-1185">Reference proteome</keyword>
<comment type="caution">
    <text evidence="1">The sequence shown here is derived from an EMBL/GenBank/DDBJ whole genome shotgun (WGS) entry which is preliminary data.</text>
</comment>
<sequence>MSPLARLSIEPFTEYLTPPTAFPSKRDVTKGPLANHELLSLMAVSLSATVVSIVAVLYSFYWFVRMRRSFRHDLIMLLIQSDMMKAICLVVCPMAFFVNRPIQSSSVFCQLSGYFLIVSIEASDVAVLLIAIHTVLFILKPQSANGGSGLYPYRHYAYVCWAVVPIMLASVVPITGAKFENNGPHCYLPMRPLWYRRALSWIPRYIIFGCIIVTYIILYLYVSLRYRRLGRVQRGVHTAQDRHASLERKHNHRRHHSSVSSSTPLIVDHGLLLNSDQSNLVEDEEPRDRQDSLASTLNSAETSEETRHPKQFEHTRRSSIRWNPVVYDGSAKPQARGESQLAVGIPNSSSFPTVEISVNEPEPVHRRSSDMSQHGYSRWKRSMSLGSHSIKNSVSSVITVLQPRQRSKTANRNASMGSVYLSQEEFEDAVQQSREKMQRHLRLLFVYPAVYLLTWLVPFVAHVVPYNDEYSESPTNLGNPPYGLLLSMIASLCIGAAVDCCFFSLWEKPWENVRGGFWESLALWLNMRRPMRRRGRGAGRTREERFMDAWTARVRREQENLENLSNEAATGRRNSYRLRDAAVPRQWWDAVDVDWHEPRPA</sequence>
<keyword evidence="1" id="KW-0675">Receptor</keyword>
<evidence type="ECO:0000313" key="2">
    <source>
        <dbReference type="Proteomes" id="UP001497680"/>
    </source>
</evidence>
<dbReference type="Proteomes" id="UP001497680">
    <property type="component" value="Unassembled WGS sequence"/>
</dbReference>
<proteinExistence type="predicted"/>
<name>A0ACC0CZ77_9PEZI</name>
<gene>
    <name evidence="1" type="ORF">F4821DRAFT_145062</name>
</gene>
<dbReference type="EMBL" id="MU394322">
    <property type="protein sequence ID" value="KAI6085768.1"/>
    <property type="molecule type" value="Genomic_DNA"/>
</dbReference>
<evidence type="ECO:0000313" key="1">
    <source>
        <dbReference type="EMBL" id="KAI6085768.1"/>
    </source>
</evidence>